<evidence type="ECO:0000256" key="5">
    <source>
        <dbReference type="ARBA" id="ARBA00024867"/>
    </source>
</evidence>
<evidence type="ECO:0000313" key="10">
    <source>
        <dbReference type="EMBL" id="MDP9751961.1"/>
    </source>
</evidence>
<dbReference type="SMART" id="SM00448">
    <property type="entry name" value="REC"/>
    <property type="match status" value="1"/>
</dbReference>
<feature type="DNA-binding region" description="OmpR/PhoB-type" evidence="7">
    <location>
        <begin position="127"/>
        <end position="228"/>
    </location>
</feature>
<sequence length="231" mass="26480">MDKKILVVDDEIKILEVVKSYLEREGFSVITETNGNNVLDTFKKEKPDLVILDLMLPGISGEELCKRIRQFSNVPILMLTAKVQESDKINGFSIGADDYLTKPFSPRELVMRVKAILRRTTDDVPLAEVISFNNDDLVVDFKAHTVKKKGVVVNLTPNEFKILKFLIRNPNRVFTREELIEKVMGFDYEGYDRTIDAHIKNLRQKIEDDTKNPMYIKTVYGVGYKFGDGDV</sequence>
<dbReference type="InterPro" id="IPR001789">
    <property type="entry name" value="Sig_transdc_resp-reg_receiver"/>
</dbReference>
<proteinExistence type="predicted"/>
<evidence type="ECO:0000313" key="11">
    <source>
        <dbReference type="Proteomes" id="UP001223886"/>
    </source>
</evidence>
<evidence type="ECO:0000256" key="4">
    <source>
        <dbReference type="ARBA" id="ARBA00023163"/>
    </source>
</evidence>
<dbReference type="Gene3D" id="6.10.250.690">
    <property type="match status" value="1"/>
</dbReference>
<dbReference type="Pfam" id="PF00486">
    <property type="entry name" value="Trans_reg_C"/>
    <property type="match status" value="1"/>
</dbReference>
<name>A0ABT9M753_9THEO</name>
<evidence type="ECO:0000256" key="6">
    <source>
        <dbReference type="PROSITE-ProRule" id="PRU00169"/>
    </source>
</evidence>
<dbReference type="GO" id="GO:0003677">
    <property type="term" value="F:DNA binding"/>
    <property type="evidence" value="ECO:0007669"/>
    <property type="project" value="UniProtKB-KW"/>
</dbReference>
<dbReference type="InterPro" id="IPR011006">
    <property type="entry name" value="CheY-like_superfamily"/>
</dbReference>
<evidence type="ECO:0000256" key="1">
    <source>
        <dbReference type="ARBA" id="ARBA00018672"/>
    </source>
</evidence>
<organism evidence="10 11">
    <name type="scientific">Thermoanaerobacter pentosaceus</name>
    <dbReference type="NCBI Taxonomy" id="694059"/>
    <lineage>
        <taxon>Bacteria</taxon>
        <taxon>Bacillati</taxon>
        <taxon>Bacillota</taxon>
        <taxon>Clostridia</taxon>
        <taxon>Thermoanaerobacterales</taxon>
        <taxon>Thermoanaerobacteraceae</taxon>
        <taxon>Thermoanaerobacter</taxon>
    </lineage>
</organism>
<accession>A0ABT9M753</accession>
<dbReference type="CDD" id="cd00383">
    <property type="entry name" value="trans_reg_C"/>
    <property type="match status" value="1"/>
</dbReference>
<comment type="caution">
    <text evidence="10">The sequence shown here is derived from an EMBL/GenBank/DDBJ whole genome shotgun (WGS) entry which is preliminary data.</text>
</comment>
<feature type="domain" description="Response regulatory" evidence="8">
    <location>
        <begin position="4"/>
        <end position="117"/>
    </location>
</feature>
<evidence type="ECO:0000256" key="2">
    <source>
        <dbReference type="ARBA" id="ARBA00023015"/>
    </source>
</evidence>
<dbReference type="SMART" id="SM00862">
    <property type="entry name" value="Trans_reg_C"/>
    <property type="match status" value="1"/>
</dbReference>
<dbReference type="Pfam" id="PF00072">
    <property type="entry name" value="Response_reg"/>
    <property type="match status" value="1"/>
</dbReference>
<dbReference type="InterPro" id="IPR036388">
    <property type="entry name" value="WH-like_DNA-bd_sf"/>
</dbReference>
<evidence type="ECO:0000259" key="8">
    <source>
        <dbReference type="PROSITE" id="PS50110"/>
    </source>
</evidence>
<reference evidence="10 11" key="1">
    <citation type="submission" date="2023-07" db="EMBL/GenBank/DDBJ databases">
        <title>Genomic Encyclopedia of Type Strains, Phase IV (KMG-IV): sequencing the most valuable type-strain genomes for metagenomic binning, comparative biology and taxonomic classification.</title>
        <authorList>
            <person name="Goeker M."/>
        </authorList>
    </citation>
    <scope>NUCLEOTIDE SEQUENCE [LARGE SCALE GENOMIC DNA]</scope>
    <source>
        <strain evidence="10 11">DSM 25963</strain>
    </source>
</reference>
<dbReference type="SUPFAM" id="SSF46894">
    <property type="entry name" value="C-terminal effector domain of the bipartite response regulators"/>
    <property type="match status" value="1"/>
</dbReference>
<dbReference type="Proteomes" id="UP001223886">
    <property type="component" value="Unassembled WGS sequence"/>
</dbReference>
<dbReference type="PROSITE" id="PS51755">
    <property type="entry name" value="OMPR_PHOB"/>
    <property type="match status" value="1"/>
</dbReference>
<protein>
    <recommendedName>
        <fullName evidence="1">Stage 0 sporulation protein A homolog</fullName>
    </recommendedName>
</protein>
<dbReference type="InterPro" id="IPR039420">
    <property type="entry name" value="WalR-like"/>
</dbReference>
<feature type="modified residue" description="4-aspartylphosphate" evidence="6">
    <location>
        <position position="53"/>
    </location>
</feature>
<evidence type="ECO:0000259" key="9">
    <source>
        <dbReference type="PROSITE" id="PS51755"/>
    </source>
</evidence>
<dbReference type="PANTHER" id="PTHR48111">
    <property type="entry name" value="REGULATOR OF RPOS"/>
    <property type="match status" value="1"/>
</dbReference>
<dbReference type="InterPro" id="IPR001867">
    <property type="entry name" value="OmpR/PhoB-type_DNA-bd"/>
</dbReference>
<dbReference type="SUPFAM" id="SSF52172">
    <property type="entry name" value="CheY-like"/>
    <property type="match status" value="1"/>
</dbReference>
<keyword evidence="3 7" id="KW-0238">DNA-binding</keyword>
<feature type="domain" description="OmpR/PhoB-type" evidence="9">
    <location>
        <begin position="127"/>
        <end position="228"/>
    </location>
</feature>
<gene>
    <name evidence="10" type="ORF">J2S24_002487</name>
</gene>
<dbReference type="PANTHER" id="PTHR48111:SF73">
    <property type="entry name" value="ALKALINE PHOSPHATASE SYNTHESIS TRANSCRIPTIONAL REGULATORY PROTEIN PHOP"/>
    <property type="match status" value="1"/>
</dbReference>
<dbReference type="EMBL" id="JAURUP010000043">
    <property type="protein sequence ID" value="MDP9751961.1"/>
    <property type="molecule type" value="Genomic_DNA"/>
</dbReference>
<keyword evidence="11" id="KW-1185">Reference proteome</keyword>
<keyword evidence="2" id="KW-0805">Transcription regulation</keyword>
<keyword evidence="4" id="KW-0804">Transcription</keyword>
<comment type="function">
    <text evidence="5">May play the central regulatory role in sporulation. It may be an element of the effector pathway responsible for the activation of sporulation genes in response to nutritional stress. Spo0A may act in concert with spo0H (a sigma factor) to control the expression of some genes that are critical to the sporulation process.</text>
</comment>
<dbReference type="InterPro" id="IPR016032">
    <property type="entry name" value="Sig_transdc_resp-reg_C-effctor"/>
</dbReference>
<keyword evidence="6" id="KW-0597">Phosphoprotein</keyword>
<evidence type="ECO:0000256" key="3">
    <source>
        <dbReference type="ARBA" id="ARBA00023125"/>
    </source>
</evidence>
<dbReference type="Gene3D" id="1.10.10.10">
    <property type="entry name" value="Winged helix-like DNA-binding domain superfamily/Winged helix DNA-binding domain"/>
    <property type="match status" value="1"/>
</dbReference>
<dbReference type="Gene3D" id="3.40.50.2300">
    <property type="match status" value="1"/>
</dbReference>
<evidence type="ECO:0000256" key="7">
    <source>
        <dbReference type="PROSITE-ProRule" id="PRU01091"/>
    </source>
</evidence>
<dbReference type="PROSITE" id="PS50110">
    <property type="entry name" value="RESPONSE_REGULATORY"/>
    <property type="match status" value="1"/>
</dbReference>
<dbReference type="RefSeq" id="WP_307681603.1">
    <property type="nucleotide sequence ID" value="NZ_JAURUP010000043.1"/>
</dbReference>